<dbReference type="AlphaFoldDB" id="A0A0B6ZY59"/>
<organism evidence="1">
    <name type="scientific">Arion vulgaris</name>
    <dbReference type="NCBI Taxonomy" id="1028688"/>
    <lineage>
        <taxon>Eukaryota</taxon>
        <taxon>Metazoa</taxon>
        <taxon>Spiralia</taxon>
        <taxon>Lophotrochozoa</taxon>
        <taxon>Mollusca</taxon>
        <taxon>Gastropoda</taxon>
        <taxon>Heterobranchia</taxon>
        <taxon>Euthyneura</taxon>
        <taxon>Panpulmonata</taxon>
        <taxon>Eupulmonata</taxon>
        <taxon>Stylommatophora</taxon>
        <taxon>Helicina</taxon>
        <taxon>Arionoidea</taxon>
        <taxon>Arionidae</taxon>
        <taxon>Arion</taxon>
    </lineage>
</organism>
<feature type="non-terminal residue" evidence="1">
    <location>
        <position position="80"/>
    </location>
</feature>
<accession>A0A0B6ZY59</accession>
<reference evidence="1" key="1">
    <citation type="submission" date="2014-12" db="EMBL/GenBank/DDBJ databases">
        <title>Insight into the proteome of Arion vulgaris.</title>
        <authorList>
            <person name="Aradska J."/>
            <person name="Bulat T."/>
            <person name="Smidak R."/>
            <person name="Sarate P."/>
            <person name="Gangsoo J."/>
            <person name="Sialana F."/>
            <person name="Bilban M."/>
            <person name="Lubec G."/>
        </authorList>
    </citation>
    <scope>NUCLEOTIDE SEQUENCE</scope>
    <source>
        <tissue evidence="1">Skin</tissue>
    </source>
</reference>
<protein>
    <submittedName>
        <fullName evidence="1">Uncharacterized protein</fullName>
    </submittedName>
</protein>
<proteinExistence type="predicted"/>
<evidence type="ECO:0000313" key="1">
    <source>
        <dbReference type="EMBL" id="CEK73473.1"/>
    </source>
</evidence>
<feature type="non-terminal residue" evidence="1">
    <location>
        <position position="1"/>
    </location>
</feature>
<dbReference type="EMBL" id="HACG01026608">
    <property type="protein sequence ID" value="CEK73473.1"/>
    <property type="molecule type" value="Transcribed_RNA"/>
</dbReference>
<sequence length="80" mass="9172">RITRFVLRQTLIGSNNNSVSENITDQNVINCQKGYSFTGVRDILVDRNYSYDVQTVNEGYVGEFSPFNVYISPKKPNLTY</sequence>
<name>A0A0B6ZY59_9EUPU</name>
<gene>
    <name evidence="1" type="primary">ORF86929</name>
</gene>